<dbReference type="Pfam" id="PF08922">
    <property type="entry name" value="DUF1905"/>
    <property type="match status" value="1"/>
</dbReference>
<evidence type="ECO:0008006" key="3">
    <source>
        <dbReference type="Google" id="ProtNLM"/>
    </source>
</evidence>
<protein>
    <recommendedName>
        <fullName evidence="3">DUF1905 domain-containing protein</fullName>
    </recommendedName>
</protein>
<comment type="caution">
    <text evidence="1">The sequence shown here is derived from an EMBL/GenBank/DDBJ whole genome shotgun (WGS) entry which is preliminary data.</text>
</comment>
<sequence>MKRDFSFTGIAQQFPGSGGWVYVAVPKKFTKDLKQQRRAWGMYPITAHIGTTSWKTKLMMKKGGDFFVALKTTIRNREKIAIGDQVAVSFKLE</sequence>
<name>A0A2H0QXG6_9BACT</name>
<accession>A0A2H0QXG6</accession>
<dbReference type="AlphaFoldDB" id="A0A2H0QXG6"/>
<dbReference type="InterPro" id="IPR015018">
    <property type="entry name" value="DUF1905"/>
</dbReference>
<dbReference type="Proteomes" id="UP000231333">
    <property type="component" value="Unassembled WGS sequence"/>
</dbReference>
<evidence type="ECO:0000313" key="1">
    <source>
        <dbReference type="EMBL" id="PIR38950.1"/>
    </source>
</evidence>
<proteinExistence type="predicted"/>
<dbReference type="Gene3D" id="2.40.30.100">
    <property type="entry name" value="AF2212/PG0164-like"/>
    <property type="match status" value="1"/>
</dbReference>
<evidence type="ECO:0000313" key="2">
    <source>
        <dbReference type="Proteomes" id="UP000231333"/>
    </source>
</evidence>
<dbReference type="EMBL" id="PCXL01000002">
    <property type="protein sequence ID" value="PIR38950.1"/>
    <property type="molecule type" value="Genomic_DNA"/>
</dbReference>
<gene>
    <name evidence="1" type="ORF">COV34_00035</name>
</gene>
<dbReference type="SUPFAM" id="SSF141694">
    <property type="entry name" value="AF2212/PG0164-like"/>
    <property type="match status" value="1"/>
</dbReference>
<dbReference type="InterPro" id="IPR037079">
    <property type="entry name" value="AF2212/PG0164-like_sf"/>
</dbReference>
<reference evidence="1 2" key="1">
    <citation type="submission" date="2017-09" db="EMBL/GenBank/DDBJ databases">
        <title>Depth-based differentiation of microbial function through sediment-hosted aquifers and enrichment of novel symbionts in the deep terrestrial subsurface.</title>
        <authorList>
            <person name="Probst A.J."/>
            <person name="Ladd B."/>
            <person name="Jarett J.K."/>
            <person name="Geller-Mcgrath D.E."/>
            <person name="Sieber C.M."/>
            <person name="Emerson J.B."/>
            <person name="Anantharaman K."/>
            <person name="Thomas B.C."/>
            <person name="Malmstrom R."/>
            <person name="Stieglmeier M."/>
            <person name="Klingl A."/>
            <person name="Woyke T."/>
            <person name="Ryan C.M."/>
            <person name="Banfield J.F."/>
        </authorList>
    </citation>
    <scope>NUCLEOTIDE SEQUENCE [LARGE SCALE GENOMIC DNA]</scope>
    <source>
        <strain evidence="1">CG10_big_fil_rev_8_21_14_0_10_42_12</strain>
    </source>
</reference>
<organism evidence="1 2">
    <name type="scientific">Candidatus Zambryskibacteria bacterium CG10_big_fil_rev_8_21_14_0_10_42_12</name>
    <dbReference type="NCBI Taxonomy" id="1975115"/>
    <lineage>
        <taxon>Bacteria</taxon>
        <taxon>Candidatus Zambryskiibacteriota</taxon>
    </lineage>
</organism>